<dbReference type="EMBL" id="CP099490">
    <property type="protein sequence ID" value="USQ77769.1"/>
    <property type="molecule type" value="Genomic_DNA"/>
</dbReference>
<sequence>MSVTTSRASRAVPVSGRVTADLLIDSARLSELLGRPARATRLRHKPGLSTTAALIDPTGEQPPGWVQVTHPEHQDKLSNALRRAGERGQQVHLRDVPEALAPGRLQLAWGGFDTDPRLQSGLDTVRVAHPDLPEAVRGGRLTVLRYNPHRRLVLHRPINGCQPLVLRVTAHRQRYVQRNLARLAAAGVPLVAPLATHGLERTRRVSVWPWFGEGDLQHRSTNDAPPAEIAALAHEAGEALARVHHTADLIVEDSTEPRKELQRLRRDLAHCDPAAGERMDALNLRVLSLIDERPWARGTLHGDFSADQVLIATPGTDGDRIALIDFDRISTGPLARDLGSFAAHELLNHPVTGEGSEVPGELSMTAALLQGYAVSGRAWSGRRSDTTPDGSAEHDLRTWTAHALLLRVLEPFRAAEPAWLGLIHQRLDQIEEILR</sequence>
<protein>
    <submittedName>
        <fullName evidence="2">Phosphotransferase</fullName>
    </submittedName>
</protein>
<evidence type="ECO:0000259" key="1">
    <source>
        <dbReference type="Pfam" id="PF01636"/>
    </source>
</evidence>
<dbReference type="InterPro" id="IPR011009">
    <property type="entry name" value="Kinase-like_dom_sf"/>
</dbReference>
<organism evidence="2 3">
    <name type="scientific">Ornithinimicrobium cryptoxanthini</name>
    <dbReference type="NCBI Taxonomy" id="2934161"/>
    <lineage>
        <taxon>Bacteria</taxon>
        <taxon>Bacillati</taxon>
        <taxon>Actinomycetota</taxon>
        <taxon>Actinomycetes</taxon>
        <taxon>Micrococcales</taxon>
        <taxon>Ornithinimicrobiaceae</taxon>
        <taxon>Ornithinimicrobium</taxon>
    </lineage>
</organism>
<accession>A0ABY4YM18</accession>
<gene>
    <name evidence="2" type="ORF">NF557_07700</name>
</gene>
<evidence type="ECO:0000313" key="3">
    <source>
        <dbReference type="Proteomes" id="UP001056535"/>
    </source>
</evidence>
<proteinExistence type="predicted"/>
<dbReference type="Proteomes" id="UP001056535">
    <property type="component" value="Chromosome"/>
</dbReference>
<dbReference type="SUPFAM" id="SSF56112">
    <property type="entry name" value="Protein kinase-like (PK-like)"/>
    <property type="match status" value="1"/>
</dbReference>
<name>A0ABY4YM18_9MICO</name>
<evidence type="ECO:0000313" key="2">
    <source>
        <dbReference type="EMBL" id="USQ77769.1"/>
    </source>
</evidence>
<dbReference type="RefSeq" id="WP_252623325.1">
    <property type="nucleotide sequence ID" value="NZ_CP099490.1"/>
</dbReference>
<dbReference type="Pfam" id="PF01636">
    <property type="entry name" value="APH"/>
    <property type="match status" value="1"/>
</dbReference>
<keyword evidence="3" id="KW-1185">Reference proteome</keyword>
<dbReference type="InterPro" id="IPR002575">
    <property type="entry name" value="Aminoglycoside_PTrfase"/>
</dbReference>
<feature type="domain" description="Aminoglycoside phosphotransferase" evidence="1">
    <location>
        <begin position="168"/>
        <end position="344"/>
    </location>
</feature>
<reference evidence="2" key="1">
    <citation type="submission" date="2022-06" db="EMBL/GenBank/DDBJ databases">
        <title>Ornithinimicrobium JY.X270.</title>
        <authorList>
            <person name="Huang Y."/>
        </authorList>
    </citation>
    <scope>NUCLEOTIDE SEQUENCE</scope>
    <source>
        <strain evidence="2">JY.X270</strain>
    </source>
</reference>
<dbReference type="Gene3D" id="3.90.1200.10">
    <property type="match status" value="1"/>
</dbReference>